<organism evidence="1 2">
    <name type="scientific">Arthrobacter terrae</name>
    <dbReference type="NCBI Taxonomy" id="2935737"/>
    <lineage>
        <taxon>Bacteria</taxon>
        <taxon>Bacillati</taxon>
        <taxon>Actinomycetota</taxon>
        <taxon>Actinomycetes</taxon>
        <taxon>Micrococcales</taxon>
        <taxon>Micrococcaceae</taxon>
        <taxon>Arthrobacter</taxon>
    </lineage>
</organism>
<accession>A0A931CSQ2</accession>
<proteinExistence type="predicted"/>
<evidence type="ECO:0000313" key="2">
    <source>
        <dbReference type="Proteomes" id="UP000655366"/>
    </source>
</evidence>
<dbReference type="EMBL" id="JADNYM010000039">
    <property type="protein sequence ID" value="MBG0741740.1"/>
    <property type="molecule type" value="Genomic_DNA"/>
</dbReference>
<evidence type="ECO:0000313" key="1">
    <source>
        <dbReference type="EMBL" id="MBG0741740.1"/>
    </source>
</evidence>
<name>A0A931CSQ2_9MICC</name>
<sequence length="187" mass="20528">MLREKGGRTWRIGTAADVAWIVQKTAPPGLSITVAIPEQFAAYATIVVPRGETARSTQAQVVMDILSRNTAGQPWWLGYLDTGDEDVVFPDVPQVKLYAGWSYVVVEAGPQQASTWRSENGWFERGPVPDIVFPADRSWLLSTLWDDDWRCFGGPGEVVAELLREPSLVARAVLPGEDATPPGHVAR</sequence>
<comment type="caution">
    <text evidence="1">The sequence shown here is derived from an EMBL/GenBank/DDBJ whole genome shotgun (WGS) entry which is preliminary data.</text>
</comment>
<keyword evidence="2" id="KW-1185">Reference proteome</keyword>
<protein>
    <submittedName>
        <fullName evidence="1">Uncharacterized protein</fullName>
    </submittedName>
</protein>
<dbReference type="Proteomes" id="UP000655366">
    <property type="component" value="Unassembled WGS sequence"/>
</dbReference>
<gene>
    <name evidence="1" type="ORF">IV500_20495</name>
</gene>
<reference evidence="1 2" key="1">
    <citation type="submission" date="2020-11" db="EMBL/GenBank/DDBJ databases">
        <title>Arthrobacter antarcticus sp. nov., isolated from Antarctic Soil.</title>
        <authorList>
            <person name="Li J."/>
        </authorList>
    </citation>
    <scope>NUCLEOTIDE SEQUENCE [LARGE SCALE GENOMIC DNA]</scope>
    <source>
        <strain evidence="1 2">Z1-20</strain>
    </source>
</reference>
<dbReference type="AlphaFoldDB" id="A0A931CSQ2"/>